<dbReference type="EMBL" id="JAVDVQ010000006">
    <property type="protein sequence ID" value="MDR7082433.1"/>
    <property type="molecule type" value="Genomic_DNA"/>
</dbReference>
<accession>A0ABU1UBA4</accession>
<proteinExistence type="predicted"/>
<sequence length="736" mass="82499">MPNPRLSLALERIGPGDWEVFEQFASEFLAVEYPALRTMAAPNGDKGRDAEIFTIDGVSKVVFQYSVTASWKTKITSTLDTLKRNFPSVSTMIYMTNQVIGPAADELREESRRDRNITVDIRDRSWFVDREESYPQRRVASEDLARRFVDPLLSKRGVIDRISTLTADESKVAVLHLALDSEDQATDQSLTKSCFDSLVLAALHDSSTNNRLSLSEIQDGVALRMPVGKRGQVDALTLSALNRLSRKGPVKQHKSASAPEDTYHLSFEEAKKLNDQTAKFLLDEAALDAELTVAVRALEVPTELREAQLTEISRQLRTVLDETLLERGESFAEAVETGEPFQLSPVAIADKITANGGIHELDSDAAAAAIMHVLEQPSPQTQSHLRRLADAYTLFAFLKQTPDVQKVMLTVFSEGDIWLDTTAILPLIGESLVDDPEERHFTILMRAAVDAGLLLFVTEGVIEEVERHLNLAVAYGHNRTSTWTGRVPFLYSAFVLSGRPENEFLDWQRVICGREQPLQDVSDYLADEFSIETRNLLEYSDAASIELRGAVQELWNATHERRRQRGDYGADQGTRSRLVAHDVENSVGVIEYRRTIGPSPMGYLAWWLTFDGTAMKMKDHLRERLGPQAPPSPVLSPDFLTQLLRLGPLRTAIEQDLRVQLPLLTDMSVNHYAPRDLLDLARETREKSSSQNERVVRREVRDAVNRARQQMGPAAVGGVRAMEDRISASIKRQSRE</sequence>
<protein>
    <recommendedName>
        <fullName evidence="3">Restriction endonuclease type IV Mrr domain-containing protein</fullName>
    </recommendedName>
</protein>
<reference evidence="1 2" key="1">
    <citation type="submission" date="2023-07" db="EMBL/GenBank/DDBJ databases">
        <title>Sorghum-associated microbial communities from plants grown in Nebraska, USA.</title>
        <authorList>
            <person name="Schachtman D."/>
        </authorList>
    </citation>
    <scope>NUCLEOTIDE SEQUENCE [LARGE SCALE GENOMIC DNA]</scope>
    <source>
        <strain evidence="1 2">BE167</strain>
    </source>
</reference>
<dbReference type="RefSeq" id="WP_310055634.1">
    <property type="nucleotide sequence ID" value="NZ_JAVDVQ010000006.1"/>
</dbReference>
<evidence type="ECO:0000313" key="2">
    <source>
        <dbReference type="Proteomes" id="UP001252243"/>
    </source>
</evidence>
<keyword evidence="2" id="KW-1185">Reference proteome</keyword>
<comment type="caution">
    <text evidence="1">The sequence shown here is derived from an EMBL/GenBank/DDBJ whole genome shotgun (WGS) entry which is preliminary data.</text>
</comment>
<organism evidence="1 2">
    <name type="scientific">Arthrobacter ginsengisoli</name>
    <dbReference type="NCBI Taxonomy" id="1356565"/>
    <lineage>
        <taxon>Bacteria</taxon>
        <taxon>Bacillati</taxon>
        <taxon>Actinomycetota</taxon>
        <taxon>Actinomycetes</taxon>
        <taxon>Micrococcales</taxon>
        <taxon>Micrococcaceae</taxon>
        <taxon>Arthrobacter</taxon>
    </lineage>
</organism>
<gene>
    <name evidence="1" type="ORF">J2X01_001722</name>
</gene>
<evidence type="ECO:0008006" key="3">
    <source>
        <dbReference type="Google" id="ProtNLM"/>
    </source>
</evidence>
<name>A0ABU1UBA4_9MICC</name>
<evidence type="ECO:0000313" key="1">
    <source>
        <dbReference type="EMBL" id="MDR7082433.1"/>
    </source>
</evidence>
<dbReference type="Proteomes" id="UP001252243">
    <property type="component" value="Unassembled WGS sequence"/>
</dbReference>